<accession>A0ABQ3F314</accession>
<dbReference type="InterPro" id="IPR037401">
    <property type="entry name" value="SnoaL-like"/>
</dbReference>
<proteinExistence type="predicted"/>
<dbReference type="Gene3D" id="3.10.450.50">
    <property type="match status" value="1"/>
</dbReference>
<dbReference type="RefSeq" id="WP_190186670.1">
    <property type="nucleotide sequence ID" value="NZ_BMVP01000013.1"/>
</dbReference>
<reference evidence="3" key="1">
    <citation type="journal article" date="2019" name="Int. J. Syst. Evol. Microbiol.">
        <title>The Global Catalogue of Microorganisms (GCM) 10K type strain sequencing project: providing services to taxonomists for standard genome sequencing and annotation.</title>
        <authorList>
            <consortium name="The Broad Institute Genomics Platform"/>
            <consortium name="The Broad Institute Genome Sequencing Center for Infectious Disease"/>
            <person name="Wu L."/>
            <person name="Ma J."/>
        </authorList>
    </citation>
    <scope>NUCLEOTIDE SEQUENCE [LARGE SCALE GENOMIC DNA]</scope>
    <source>
        <strain evidence="3">JCM 4738</strain>
    </source>
</reference>
<keyword evidence="3" id="KW-1185">Reference proteome</keyword>
<evidence type="ECO:0000313" key="3">
    <source>
        <dbReference type="Proteomes" id="UP000642673"/>
    </source>
</evidence>
<dbReference type="Pfam" id="PF12680">
    <property type="entry name" value="SnoaL_2"/>
    <property type="match status" value="1"/>
</dbReference>
<dbReference type="Proteomes" id="UP000642673">
    <property type="component" value="Unassembled WGS sequence"/>
</dbReference>
<name>A0ABQ3F314_9ACTN</name>
<protein>
    <recommendedName>
        <fullName evidence="1">SnoaL-like domain-containing protein</fullName>
    </recommendedName>
</protein>
<dbReference type="InterPro" id="IPR032710">
    <property type="entry name" value="NTF2-like_dom_sf"/>
</dbReference>
<feature type="domain" description="SnoaL-like" evidence="1">
    <location>
        <begin position="12"/>
        <end position="110"/>
    </location>
</feature>
<sequence length="126" mass="14292">MNTNDPIDPIDRLKDAINSHDPRQVADCFTTTYRSETPHRPQDGFTGNDRVLMNWTAIFGRLPDIRAEVLRRATGGDELWSEWEMVGTAPDGTRAVMRGPVIMTTRDGRIDWTRFYLSPVAGNADR</sequence>
<dbReference type="EMBL" id="BMVP01000013">
    <property type="protein sequence ID" value="GHB75363.1"/>
    <property type="molecule type" value="Genomic_DNA"/>
</dbReference>
<gene>
    <name evidence="2" type="ORF">GCM10010347_52160</name>
</gene>
<organism evidence="2 3">
    <name type="scientific">Streptomyces cirratus</name>
    <dbReference type="NCBI Taxonomy" id="68187"/>
    <lineage>
        <taxon>Bacteria</taxon>
        <taxon>Bacillati</taxon>
        <taxon>Actinomycetota</taxon>
        <taxon>Actinomycetes</taxon>
        <taxon>Kitasatosporales</taxon>
        <taxon>Streptomycetaceae</taxon>
        <taxon>Streptomyces</taxon>
    </lineage>
</organism>
<comment type="caution">
    <text evidence="2">The sequence shown here is derived from an EMBL/GenBank/DDBJ whole genome shotgun (WGS) entry which is preliminary data.</text>
</comment>
<dbReference type="SUPFAM" id="SSF54427">
    <property type="entry name" value="NTF2-like"/>
    <property type="match status" value="1"/>
</dbReference>
<evidence type="ECO:0000313" key="2">
    <source>
        <dbReference type="EMBL" id="GHB75363.1"/>
    </source>
</evidence>
<evidence type="ECO:0000259" key="1">
    <source>
        <dbReference type="Pfam" id="PF12680"/>
    </source>
</evidence>